<dbReference type="AlphaFoldDB" id="A0A6S6QWA4"/>
<organism evidence="1 2">
    <name type="scientific">Anaerocolumna cellulosilytica</name>
    <dbReference type="NCBI Taxonomy" id="433286"/>
    <lineage>
        <taxon>Bacteria</taxon>
        <taxon>Bacillati</taxon>
        <taxon>Bacillota</taxon>
        <taxon>Clostridia</taxon>
        <taxon>Lachnospirales</taxon>
        <taxon>Lachnospiraceae</taxon>
        <taxon>Anaerocolumna</taxon>
    </lineage>
</organism>
<dbReference type="Proteomes" id="UP000515561">
    <property type="component" value="Chromosome"/>
</dbReference>
<evidence type="ECO:0000313" key="1">
    <source>
        <dbReference type="EMBL" id="BCJ95503.1"/>
    </source>
</evidence>
<proteinExistence type="predicted"/>
<protein>
    <submittedName>
        <fullName evidence="1">Uncharacterized protein</fullName>
    </submittedName>
</protein>
<name>A0A6S6QWA4_9FIRM</name>
<keyword evidence="2" id="KW-1185">Reference proteome</keyword>
<dbReference type="RefSeq" id="WP_243167958.1">
    <property type="nucleotide sequence ID" value="NZ_AP023367.1"/>
</dbReference>
<evidence type="ECO:0000313" key="2">
    <source>
        <dbReference type="Proteomes" id="UP000515561"/>
    </source>
</evidence>
<accession>A0A6S6QWA4</accession>
<dbReference type="KEGG" id="acel:acsn021_30720"/>
<gene>
    <name evidence="1" type="ORF">acsn021_30720</name>
</gene>
<dbReference type="EMBL" id="AP023367">
    <property type="protein sequence ID" value="BCJ95503.1"/>
    <property type="molecule type" value="Genomic_DNA"/>
</dbReference>
<reference evidence="1 2" key="1">
    <citation type="journal article" date="2016" name="Int. J. Syst. Evol. Microbiol.">
        <title>Descriptions of Anaerotaenia torta gen. nov., sp. nov. and Anaerocolumna cellulosilytica gen. nov., sp. nov. isolated from a methanogenic reactor of cattle waste.</title>
        <authorList>
            <person name="Uek A."/>
            <person name="Ohtaki Y."/>
            <person name="Kaku N."/>
            <person name="Ueki K."/>
        </authorList>
    </citation>
    <scope>NUCLEOTIDE SEQUENCE [LARGE SCALE GENOMIC DNA]</scope>
    <source>
        <strain evidence="1 2">SN021</strain>
    </source>
</reference>
<sequence length="127" mass="14732">MSSRIGNKFWSAATDIALDTGMQAWDIWAAGDDLKKDFDYQRLGQTFVRSLIMNAKYSCDPVDCARGNLFYYKKDISSDDLYGRWKKHIQNFLVKKIEKGYITMRHLLLTANSPSICQNIQNMMVIY</sequence>